<evidence type="ECO:0000313" key="7">
    <source>
        <dbReference type="Proteomes" id="UP000054266"/>
    </source>
</evidence>
<evidence type="ECO:0000313" key="6">
    <source>
        <dbReference type="EMBL" id="KIW66273.1"/>
    </source>
</evidence>
<protein>
    <recommendedName>
        <fullName evidence="5">CENP-V/GFA domain-containing protein</fullName>
    </recommendedName>
</protein>
<dbReference type="HOGENOM" id="CLU_038839_0_0_1"/>
<feature type="domain" description="CENP-V/GFA" evidence="5">
    <location>
        <begin position="191"/>
        <end position="333"/>
    </location>
</feature>
<dbReference type="Proteomes" id="UP000054266">
    <property type="component" value="Unassembled WGS sequence"/>
</dbReference>
<evidence type="ECO:0000256" key="3">
    <source>
        <dbReference type="ARBA" id="ARBA00022833"/>
    </source>
</evidence>
<keyword evidence="2" id="KW-0479">Metal-binding</keyword>
<gene>
    <name evidence="6" type="ORF">PV04_08472</name>
</gene>
<name>A0A0D2FDY3_9EURO</name>
<evidence type="ECO:0000259" key="5">
    <source>
        <dbReference type="PROSITE" id="PS51891"/>
    </source>
</evidence>
<keyword evidence="3" id="KW-0862">Zinc</keyword>
<organism evidence="6 7">
    <name type="scientific">Phialophora macrospora</name>
    <dbReference type="NCBI Taxonomy" id="1851006"/>
    <lineage>
        <taxon>Eukaryota</taxon>
        <taxon>Fungi</taxon>
        <taxon>Dikarya</taxon>
        <taxon>Ascomycota</taxon>
        <taxon>Pezizomycotina</taxon>
        <taxon>Eurotiomycetes</taxon>
        <taxon>Chaetothyriomycetidae</taxon>
        <taxon>Chaetothyriales</taxon>
        <taxon>Herpotrichiellaceae</taxon>
        <taxon>Phialophora</taxon>
    </lineage>
</organism>
<keyword evidence="7" id="KW-1185">Reference proteome</keyword>
<sequence length="358" mass="39806">MATPSHLTCLCGSIKEPGTLLASQSPPMENYICHCNTCRRTTGSLGAWYLSLKGSPSEESLSNATAFKTSEKYTRFFCKQCGCNAFVKSERDGTWDACAGIVEMKQTEGMTGQPDTQKNVSKVVFHEYVGDGKDGGIAPFLTKLGGRDVPCHNTEPGEQGAEVLKESELQQLRKTSLHQPAVATRDRGEALEVSCSCGACQLRIAPPSYEVSSEGWYVPKSDRNKYYARLCCCRSCRLTLGFTLQPWAYIPPSQIRTVNDEPVVFGPQAKETHQIEKLGHYQSSEFVLRSFCTVCGATMYYQSFERPYIIDVSVGVLRSTFCNVMVGEWLEWDREIVSKRNEAVDEELVEAWLSKPTA</sequence>
<dbReference type="GO" id="GO:0046872">
    <property type="term" value="F:metal ion binding"/>
    <property type="evidence" value="ECO:0007669"/>
    <property type="project" value="UniProtKB-KW"/>
</dbReference>
<feature type="domain" description="CENP-V/GFA" evidence="5">
    <location>
        <begin position="3"/>
        <end position="129"/>
    </location>
</feature>
<proteinExistence type="inferred from homology"/>
<reference evidence="6 7" key="1">
    <citation type="submission" date="2015-01" db="EMBL/GenBank/DDBJ databases">
        <title>The Genome Sequence of Capronia semiimmersa CBS27337.</title>
        <authorList>
            <consortium name="The Broad Institute Genomics Platform"/>
            <person name="Cuomo C."/>
            <person name="de Hoog S."/>
            <person name="Gorbushina A."/>
            <person name="Stielow B."/>
            <person name="Teixiera M."/>
            <person name="Abouelleil A."/>
            <person name="Chapman S.B."/>
            <person name="Priest M."/>
            <person name="Young S.K."/>
            <person name="Wortman J."/>
            <person name="Nusbaum C."/>
            <person name="Birren B."/>
        </authorList>
    </citation>
    <scope>NUCLEOTIDE SEQUENCE [LARGE SCALE GENOMIC DNA]</scope>
    <source>
        <strain evidence="6 7">CBS 27337</strain>
    </source>
</reference>
<dbReference type="GO" id="GO:0016846">
    <property type="term" value="F:carbon-sulfur lyase activity"/>
    <property type="evidence" value="ECO:0007669"/>
    <property type="project" value="InterPro"/>
</dbReference>
<dbReference type="Pfam" id="PF04828">
    <property type="entry name" value="GFA"/>
    <property type="match status" value="2"/>
</dbReference>
<dbReference type="PANTHER" id="PTHR33337">
    <property type="entry name" value="GFA DOMAIN-CONTAINING PROTEIN"/>
    <property type="match status" value="1"/>
</dbReference>
<accession>A0A0D2FDY3</accession>
<dbReference type="EMBL" id="KN846960">
    <property type="protein sequence ID" value="KIW66273.1"/>
    <property type="molecule type" value="Genomic_DNA"/>
</dbReference>
<dbReference type="SUPFAM" id="SSF51316">
    <property type="entry name" value="Mss4-like"/>
    <property type="match status" value="2"/>
</dbReference>
<dbReference type="PANTHER" id="PTHR33337:SF30">
    <property type="entry name" value="DUF636 DOMAIN PROTEIN (AFU_ORTHOLOGUE AFUA_1G03180)"/>
    <property type="match status" value="1"/>
</dbReference>
<dbReference type="PROSITE" id="PS51891">
    <property type="entry name" value="CENP_V_GFA"/>
    <property type="match status" value="2"/>
</dbReference>
<dbReference type="Gene3D" id="3.90.1590.10">
    <property type="entry name" value="glutathione-dependent formaldehyde- activating enzyme (gfa)"/>
    <property type="match status" value="1"/>
</dbReference>
<keyword evidence="4" id="KW-0456">Lyase</keyword>
<dbReference type="InterPro" id="IPR006913">
    <property type="entry name" value="CENP-V/GFA"/>
</dbReference>
<comment type="similarity">
    <text evidence="1">Belongs to the Gfa family.</text>
</comment>
<evidence type="ECO:0000256" key="4">
    <source>
        <dbReference type="ARBA" id="ARBA00023239"/>
    </source>
</evidence>
<dbReference type="Gene3D" id="2.170.150.70">
    <property type="match status" value="1"/>
</dbReference>
<dbReference type="AlphaFoldDB" id="A0A0D2FDY3"/>
<evidence type="ECO:0000256" key="2">
    <source>
        <dbReference type="ARBA" id="ARBA00022723"/>
    </source>
</evidence>
<dbReference type="InterPro" id="IPR011057">
    <property type="entry name" value="Mss4-like_sf"/>
</dbReference>
<evidence type="ECO:0000256" key="1">
    <source>
        <dbReference type="ARBA" id="ARBA00005495"/>
    </source>
</evidence>